<evidence type="ECO:0000313" key="2">
    <source>
        <dbReference type="Proteomes" id="UP001157961"/>
    </source>
</evidence>
<name>A0ABY1NZX2_9RHOB</name>
<dbReference type="Proteomes" id="UP001157961">
    <property type="component" value="Unassembled WGS sequence"/>
</dbReference>
<proteinExistence type="predicted"/>
<accession>A0ABY1NZX2</accession>
<keyword evidence="2" id="KW-1185">Reference proteome</keyword>
<organism evidence="1 2">
    <name type="scientific">Shimia sagamensis</name>
    <dbReference type="NCBI Taxonomy" id="1566352"/>
    <lineage>
        <taxon>Bacteria</taxon>
        <taxon>Pseudomonadati</taxon>
        <taxon>Pseudomonadota</taxon>
        <taxon>Alphaproteobacteria</taxon>
        <taxon>Rhodobacterales</taxon>
        <taxon>Roseobacteraceae</taxon>
    </lineage>
</organism>
<gene>
    <name evidence="1" type="ORF">SAMN06265373_10468</name>
</gene>
<dbReference type="EMBL" id="FXTY01000004">
    <property type="protein sequence ID" value="SMP21957.1"/>
    <property type="molecule type" value="Genomic_DNA"/>
</dbReference>
<protein>
    <submittedName>
        <fullName evidence="1">Uncharacterized protein</fullName>
    </submittedName>
</protein>
<reference evidence="1 2" key="1">
    <citation type="submission" date="2017-05" db="EMBL/GenBank/DDBJ databases">
        <authorList>
            <person name="Varghese N."/>
            <person name="Submissions S."/>
        </authorList>
    </citation>
    <scope>NUCLEOTIDE SEQUENCE [LARGE SCALE GENOMIC DNA]</scope>
    <source>
        <strain evidence="1 2">DSM 29734</strain>
    </source>
</reference>
<sequence length="66" mass="7335">MGWLRHPLVVTNCQWVRATKKAPRFWGALTASKEVLALISRPDCAVSSPGPHQAKNYRAFDAVDTL</sequence>
<comment type="caution">
    <text evidence="1">The sequence shown here is derived from an EMBL/GenBank/DDBJ whole genome shotgun (WGS) entry which is preliminary data.</text>
</comment>
<evidence type="ECO:0000313" key="1">
    <source>
        <dbReference type="EMBL" id="SMP21957.1"/>
    </source>
</evidence>